<organism evidence="1 2">
    <name type="scientific">Kibdelosporangium philippinense</name>
    <dbReference type="NCBI Taxonomy" id="211113"/>
    <lineage>
        <taxon>Bacteria</taxon>
        <taxon>Bacillati</taxon>
        <taxon>Actinomycetota</taxon>
        <taxon>Actinomycetes</taxon>
        <taxon>Pseudonocardiales</taxon>
        <taxon>Pseudonocardiaceae</taxon>
        <taxon>Kibdelosporangium</taxon>
    </lineage>
</organism>
<accession>A0ABS8ZMU6</accession>
<name>A0ABS8ZMU6_9PSEU</name>
<keyword evidence="2" id="KW-1185">Reference proteome</keyword>
<evidence type="ECO:0000313" key="2">
    <source>
        <dbReference type="Proteomes" id="UP001521150"/>
    </source>
</evidence>
<sequence length="330" mass="36501">MHTWHNDLPQDMVVRASGKNLARIDENFAGPSGRGEEWRYDFPAYSEWGIGNYAPLATGTRRTDWVSTDGANRWGQEAMDGLSNAWGVRRKYEPGSVTSDEWFEPIQRPYLNNNFLGPTRTDNDFRIDVPGYGNADHVGSLQDWQRANQTTTLYQGDKKLGSTSNGLIMYPAASSAEPQKYRLVVENRRDASVSPFSSATTTAWTFTSAAPKVAGQRDLLPLLQIRYGLQPDDSGSVSRDARFGVTVEQRAPVSVGLVDVKVAGGGSPRTQKVDVSYDDGATWTHVREDYRGSYRLDAPRKARFVSLRVTGNDSAGNTVDQTVIRAVGLR</sequence>
<evidence type="ECO:0000313" key="1">
    <source>
        <dbReference type="EMBL" id="MCE7008857.1"/>
    </source>
</evidence>
<dbReference type="EMBL" id="JAJVCN010000003">
    <property type="protein sequence ID" value="MCE7008857.1"/>
    <property type="molecule type" value="Genomic_DNA"/>
</dbReference>
<dbReference type="RefSeq" id="WP_233730313.1">
    <property type="nucleotide sequence ID" value="NZ_JAJVCN010000003.1"/>
</dbReference>
<protein>
    <submittedName>
        <fullName evidence="1">Uncharacterized protein</fullName>
    </submittedName>
</protein>
<comment type="caution">
    <text evidence="1">The sequence shown here is derived from an EMBL/GenBank/DDBJ whole genome shotgun (WGS) entry which is preliminary data.</text>
</comment>
<reference evidence="1 2" key="1">
    <citation type="submission" date="2021-12" db="EMBL/GenBank/DDBJ databases">
        <title>Genome sequence of Kibdelosporangium philippinense ATCC 49844.</title>
        <authorList>
            <person name="Fedorov E.A."/>
            <person name="Omeragic M."/>
            <person name="Shalygina K.F."/>
            <person name="Maclea K.S."/>
        </authorList>
    </citation>
    <scope>NUCLEOTIDE SEQUENCE [LARGE SCALE GENOMIC DNA]</scope>
    <source>
        <strain evidence="1 2">ATCC 49844</strain>
    </source>
</reference>
<dbReference type="Proteomes" id="UP001521150">
    <property type="component" value="Unassembled WGS sequence"/>
</dbReference>
<proteinExistence type="predicted"/>
<gene>
    <name evidence="1" type="ORF">LWC34_39510</name>
</gene>